<reference evidence="1" key="1">
    <citation type="submission" date="2012-11" db="EMBL/GenBank/DDBJ databases">
        <title>Dependencies among metagenomic species, viruses, plasmids and units of genetic variation.</title>
        <authorList>
            <person name="Nielsen H.B."/>
            <person name="Almeida M."/>
            <person name="Juncker A.S."/>
            <person name="Rasmussen S."/>
            <person name="Li J."/>
            <person name="Sunagawa S."/>
            <person name="Plichta D."/>
            <person name="Gautier L."/>
            <person name="Le Chatelier E."/>
            <person name="Peletier E."/>
            <person name="Bonde I."/>
            <person name="Nielsen T."/>
            <person name="Manichanh C."/>
            <person name="Arumugam M."/>
            <person name="Batto J."/>
            <person name="Santos M.B.Q.D."/>
            <person name="Blom N."/>
            <person name="Borruel N."/>
            <person name="Burgdorf K.S."/>
            <person name="Boumezbeur F."/>
            <person name="Casellas F."/>
            <person name="Dore J."/>
            <person name="Guarner F."/>
            <person name="Hansen T."/>
            <person name="Hildebrand F."/>
            <person name="Kaas R.S."/>
            <person name="Kennedy S."/>
            <person name="Kristiansen K."/>
            <person name="Kultima J.R."/>
            <person name="Leonard P."/>
            <person name="Levenez F."/>
            <person name="Lund O."/>
            <person name="Moumen B."/>
            <person name="Le Paslier D."/>
            <person name="Pons N."/>
            <person name="Pedersen O."/>
            <person name="Prifti E."/>
            <person name="Qin J."/>
            <person name="Raes J."/>
            <person name="Tap J."/>
            <person name="Tims S."/>
            <person name="Ussery D.W."/>
            <person name="Yamada T."/>
            <person name="MetaHit consortium"/>
            <person name="Renault P."/>
            <person name="Sicheritz-Ponten T."/>
            <person name="Bork P."/>
            <person name="Wang J."/>
            <person name="Brunak S."/>
            <person name="Ehrlich S.D."/>
        </authorList>
    </citation>
    <scope>NUCLEOTIDE SEQUENCE [LARGE SCALE GENOMIC DNA]</scope>
</reference>
<protein>
    <submittedName>
        <fullName evidence="1">Uncharacterized protein</fullName>
    </submittedName>
</protein>
<evidence type="ECO:0000313" key="1">
    <source>
        <dbReference type="EMBL" id="CDC71845.1"/>
    </source>
</evidence>
<accession>R6THW7</accession>
<organism evidence="1 2">
    <name type="scientific">Candidatus Colimorpha enterica</name>
    <dbReference type="NCBI Taxonomy" id="3083063"/>
    <lineage>
        <taxon>Bacteria</taxon>
        <taxon>Pseudomonadati</taxon>
        <taxon>Bacteroidota</taxon>
        <taxon>Bacteroidia</taxon>
        <taxon>Bacteroidales</taxon>
        <taxon>Candidatus Colimorpha</taxon>
    </lineage>
</organism>
<evidence type="ECO:0000313" key="2">
    <source>
        <dbReference type="Proteomes" id="UP000017938"/>
    </source>
</evidence>
<dbReference type="EMBL" id="CBFW010000085">
    <property type="protein sequence ID" value="CDC71845.1"/>
    <property type="molecule type" value="Genomic_DNA"/>
</dbReference>
<sequence>MARYVCRCGSILSDSVTPEISYRVYSDHEWLDIVNDETVTEGIMIPDSDLCAWVCRKCGRVYLWDNTRPSSRPLKVYIPE</sequence>
<dbReference type="AlphaFoldDB" id="R6THW7"/>
<gene>
    <name evidence="1" type="ORF">BN580_00932</name>
</gene>
<proteinExistence type="predicted"/>
<dbReference type="Proteomes" id="UP000017938">
    <property type="component" value="Unassembled WGS sequence"/>
</dbReference>
<comment type="caution">
    <text evidence="1">The sequence shown here is derived from an EMBL/GenBank/DDBJ whole genome shotgun (WGS) entry which is preliminary data.</text>
</comment>
<name>R6THW7_9BACT</name>